<dbReference type="NCBIfam" id="TIGR04366">
    <property type="entry name" value="cupin_WbuC"/>
    <property type="match status" value="1"/>
</dbReference>
<dbReference type="InterPro" id="IPR046058">
    <property type="entry name" value="WbuC_cupin"/>
</dbReference>
<dbReference type="SUPFAM" id="SSF51182">
    <property type="entry name" value="RmlC-like cupins"/>
    <property type="match status" value="1"/>
</dbReference>
<dbReference type="AlphaFoldDB" id="A0A432AUL8"/>
<comment type="caution">
    <text evidence="2">The sequence shown here is derived from an EMBL/GenBank/DDBJ whole genome shotgun (WGS) entry which is preliminary data.</text>
</comment>
<sequence length="176" mass="19838">MIDRYLIENSEVLYAKDAITKVDQSDVNYFKQLSSNNLRNRVRLCTHLSSDNSLHEMIIVHGCEAYVRPHMHPGKSESTHIIEGIADVVVFDNTGGIDSIIRMGDYSSGRAFYYRMAAPIFHTLIIRSEVLVFHEATNGPFNRKDTVFAPWAPADDDRAAVSVFMSELSEKVANIT</sequence>
<dbReference type="EMBL" id="RXYK01000005">
    <property type="protein sequence ID" value="RTY38345.1"/>
    <property type="molecule type" value="Genomic_DNA"/>
</dbReference>
<feature type="domain" description="Cupin fold metalloprotein WbuC cupin" evidence="1">
    <location>
        <begin position="23"/>
        <end position="100"/>
    </location>
</feature>
<protein>
    <submittedName>
        <fullName evidence="2">Cupin fold metalloprotein, WbuC family</fullName>
    </submittedName>
</protein>
<dbReference type="RefSeq" id="WP_126383964.1">
    <property type="nucleotide sequence ID" value="NZ_RXYK01000005.1"/>
</dbReference>
<dbReference type="Proteomes" id="UP000279908">
    <property type="component" value="Unassembled WGS sequence"/>
</dbReference>
<organism evidence="2 3">
    <name type="scientific">Chlorobium phaeovibrioides</name>
    <dbReference type="NCBI Taxonomy" id="1094"/>
    <lineage>
        <taxon>Bacteria</taxon>
        <taxon>Pseudomonadati</taxon>
        <taxon>Chlorobiota</taxon>
        <taxon>Chlorobiia</taxon>
        <taxon>Chlorobiales</taxon>
        <taxon>Chlorobiaceae</taxon>
        <taxon>Chlorobium/Pelodictyon group</taxon>
        <taxon>Chlorobium</taxon>
    </lineage>
</organism>
<evidence type="ECO:0000313" key="2">
    <source>
        <dbReference type="EMBL" id="RTY38345.1"/>
    </source>
</evidence>
<dbReference type="InterPro" id="IPR027565">
    <property type="entry name" value="Cupin_WbuC"/>
</dbReference>
<evidence type="ECO:0000259" key="1">
    <source>
        <dbReference type="Pfam" id="PF19480"/>
    </source>
</evidence>
<dbReference type="InterPro" id="IPR011051">
    <property type="entry name" value="RmlC_Cupin_sf"/>
</dbReference>
<evidence type="ECO:0000313" key="3">
    <source>
        <dbReference type="Proteomes" id="UP000279908"/>
    </source>
</evidence>
<accession>A0A432AUL8</accession>
<proteinExistence type="predicted"/>
<gene>
    <name evidence="2" type="ORF">EKD02_04460</name>
</gene>
<dbReference type="Pfam" id="PF19480">
    <property type="entry name" value="DUF6016"/>
    <property type="match status" value="1"/>
</dbReference>
<name>A0A432AUL8_CHLPH</name>
<reference evidence="2 3" key="1">
    <citation type="submission" date="2018-12" db="EMBL/GenBank/DDBJ databases">
        <authorList>
            <person name="Lunina O.N."/>
            <person name="Grouzdev D.S."/>
            <person name="Gorlenko V.M."/>
            <person name="Savvichev A.S."/>
        </authorList>
    </citation>
    <scope>NUCLEOTIDE SEQUENCE [LARGE SCALE GENOMIC DNA]</scope>
    <source>
        <strain evidence="2 3">BrKhr-17</strain>
    </source>
</reference>